<keyword evidence="3" id="KW-1185">Reference proteome</keyword>
<dbReference type="OMA" id="QYDVAYQ"/>
<feature type="compositionally biased region" description="Basic and acidic residues" evidence="1">
    <location>
        <begin position="231"/>
        <end position="246"/>
    </location>
</feature>
<gene>
    <name evidence="2" type="ORF">ABL78_7780</name>
</gene>
<evidence type="ECO:0000256" key="1">
    <source>
        <dbReference type="SAM" id="MobiDB-lite"/>
    </source>
</evidence>
<feature type="compositionally biased region" description="Low complexity" evidence="1">
    <location>
        <begin position="505"/>
        <end position="531"/>
    </location>
</feature>
<feature type="compositionally biased region" description="Pro residues" evidence="1">
    <location>
        <begin position="689"/>
        <end position="706"/>
    </location>
</feature>
<feature type="region of interest" description="Disordered" evidence="1">
    <location>
        <begin position="679"/>
        <end position="741"/>
    </location>
</feature>
<feature type="compositionally biased region" description="Low complexity" evidence="1">
    <location>
        <begin position="606"/>
        <end position="616"/>
    </location>
</feature>
<protein>
    <submittedName>
        <fullName evidence="2">Uncharacterized protein</fullName>
    </submittedName>
</protein>
<feature type="region of interest" description="Disordered" evidence="1">
    <location>
        <begin position="468"/>
        <end position="544"/>
    </location>
</feature>
<accession>A0A0N1IHM5</accession>
<dbReference type="OrthoDB" id="267298at2759"/>
<evidence type="ECO:0000313" key="3">
    <source>
        <dbReference type="Proteomes" id="UP000038009"/>
    </source>
</evidence>
<feature type="region of interest" description="Disordered" evidence="1">
    <location>
        <begin position="606"/>
        <end position="625"/>
    </location>
</feature>
<organism evidence="2 3">
    <name type="scientific">Leptomonas seymouri</name>
    <dbReference type="NCBI Taxonomy" id="5684"/>
    <lineage>
        <taxon>Eukaryota</taxon>
        <taxon>Discoba</taxon>
        <taxon>Euglenozoa</taxon>
        <taxon>Kinetoplastea</taxon>
        <taxon>Metakinetoplastina</taxon>
        <taxon>Trypanosomatida</taxon>
        <taxon>Trypanosomatidae</taxon>
        <taxon>Leishmaniinae</taxon>
        <taxon>Leptomonas</taxon>
    </lineage>
</organism>
<dbReference type="EMBL" id="LJSK01000417">
    <property type="protein sequence ID" value="KPI83200.1"/>
    <property type="molecule type" value="Genomic_DNA"/>
</dbReference>
<sequence>MDSIVQPYRLEVAVKRVYGLSPLVAVTSSKISVEVHFLDFPSIVVHPQGFAVGDSVTYNVCHKADFRMTAEQAASVFPAVCQCNLSADTDTNLSKNTQWLCPCALFPSHGDGQLDALPQQPPRTYVNCVIRSPAGETLGYAEMSCAVFSLAPPRQLSPPPVAPSQQMPTWSHAPPPATAAAAAAVPASLLPPPATSPDTHKPNLESEQGKPYIVRVVVGESDRRRRGARLGRRDSEGDDERSREVAPAHGDASGGGRHSSPVRRVSANTASKESLLYVLQYDVAYQLQSLSETTAAVLLREHTVLTNTPLSSGGKGDGVNIEKLTKSIDRSVAQMVKLSNIVLQVANQLIDNSPAPPRTGASREVNGMAQQKRNPVNKLPIPADGSVGHYLQYDVLYQLQCLGTSLAYVTLAYRDTLETPLSAIPQQHAEFCLSLGDEVQKLTRLLNILIQSSVDGTLGLAAPASTATVAKDESKKESQPTHQDVVAAKAKPPVRALDIGEVKTSRSTTSNKNSAYSSSSSSSSISSFDSSLNRPMTPVSKPPAPAAVPVAVPAPNPVAPSLQQQLQPTSLAFATPLPIPHAVPAQQQISPPSYATVAATQLTTAAATPPATESTPQKSPNSFLSVRGATPFSWVNAMNQDQRSASTSQPPLSTSFTPRSSGISGVYGPTGIAFSAQPATSQLSVAPPRLSPPSPLTPPTAIPPPVVHSVPASASMAKTQLPPPPPPLAPAAIPIPVPTIR</sequence>
<name>A0A0N1IHM5_LEPSE</name>
<feature type="region of interest" description="Disordered" evidence="1">
    <location>
        <begin position="156"/>
        <end position="266"/>
    </location>
</feature>
<feature type="region of interest" description="Disordered" evidence="1">
    <location>
        <begin position="640"/>
        <end position="661"/>
    </location>
</feature>
<feature type="compositionally biased region" description="Basic and acidic residues" evidence="1">
    <location>
        <begin position="198"/>
        <end position="208"/>
    </location>
</feature>
<feature type="compositionally biased region" description="Pro residues" evidence="1">
    <location>
        <begin position="721"/>
        <end position="741"/>
    </location>
</feature>
<evidence type="ECO:0000313" key="2">
    <source>
        <dbReference type="EMBL" id="KPI83200.1"/>
    </source>
</evidence>
<comment type="caution">
    <text evidence="2">The sequence shown here is derived from an EMBL/GenBank/DDBJ whole genome shotgun (WGS) entry which is preliminary data.</text>
</comment>
<feature type="compositionally biased region" description="Basic and acidic residues" evidence="1">
    <location>
        <begin position="470"/>
        <end position="479"/>
    </location>
</feature>
<feature type="compositionally biased region" description="Low complexity" evidence="1">
    <location>
        <begin position="485"/>
        <end position="494"/>
    </location>
</feature>
<proteinExistence type="predicted"/>
<dbReference type="VEuPathDB" id="TriTrypDB:Lsey_0417_0060"/>
<dbReference type="Proteomes" id="UP000038009">
    <property type="component" value="Unassembled WGS sequence"/>
</dbReference>
<reference evidence="2 3" key="1">
    <citation type="journal article" date="2015" name="PLoS Pathog.">
        <title>Leptomonas seymouri: Adaptations to the Dixenous Life Cycle Analyzed by Genome Sequencing, Transcriptome Profiling and Co-infection with Leishmania donovani.</title>
        <authorList>
            <person name="Kraeva N."/>
            <person name="Butenko A."/>
            <person name="Hlavacova J."/>
            <person name="Kostygov A."/>
            <person name="Myskova J."/>
            <person name="Grybchuk D."/>
            <person name="Lestinova T."/>
            <person name="Votypka J."/>
            <person name="Volf P."/>
            <person name="Opperdoes F."/>
            <person name="Flegontov P."/>
            <person name="Lukes J."/>
            <person name="Yurchenko V."/>
        </authorList>
    </citation>
    <scope>NUCLEOTIDE SEQUENCE [LARGE SCALE GENOMIC DNA]</scope>
    <source>
        <strain evidence="2 3">ATCC 30220</strain>
    </source>
</reference>
<dbReference type="AlphaFoldDB" id="A0A0N1IHM5"/>
<feature type="compositionally biased region" description="Low complexity" evidence="1">
    <location>
        <begin position="178"/>
        <end position="188"/>
    </location>
</feature>